<dbReference type="Gene3D" id="1.25.40.10">
    <property type="entry name" value="Tetratricopeptide repeat domain"/>
    <property type="match status" value="7"/>
</dbReference>
<dbReference type="SMART" id="SM00028">
    <property type="entry name" value="TPR"/>
    <property type="match status" value="11"/>
</dbReference>
<feature type="signal peptide" evidence="2">
    <location>
        <begin position="1"/>
        <end position="21"/>
    </location>
</feature>
<feature type="repeat" description="TPR" evidence="1">
    <location>
        <begin position="279"/>
        <end position="312"/>
    </location>
</feature>
<dbReference type="RefSeq" id="WP_121916882.1">
    <property type="nucleotide sequence ID" value="NZ_REFV01000005.1"/>
</dbReference>
<dbReference type="Proteomes" id="UP000281985">
    <property type="component" value="Unassembled WGS sequence"/>
</dbReference>
<dbReference type="Pfam" id="PF13432">
    <property type="entry name" value="TPR_16"/>
    <property type="match status" value="3"/>
</dbReference>
<dbReference type="SUPFAM" id="SSF48452">
    <property type="entry name" value="TPR-like"/>
    <property type="match status" value="4"/>
</dbReference>
<dbReference type="InterPro" id="IPR018704">
    <property type="entry name" value="SecYEG/CpoB_TPR"/>
</dbReference>
<feature type="repeat" description="TPR" evidence="1">
    <location>
        <begin position="611"/>
        <end position="644"/>
    </location>
</feature>
<feature type="chain" id="PRO_5017990866" description="Ancillary SecYEG translocon subunit/Cell division coordinator CpoB TPR domain-containing protein" evidence="2">
    <location>
        <begin position="22"/>
        <end position="1008"/>
    </location>
</feature>
<organism evidence="4 5">
    <name type="scientific">Dokdonia sinensis</name>
    <dbReference type="NCBI Taxonomy" id="2479847"/>
    <lineage>
        <taxon>Bacteria</taxon>
        <taxon>Pseudomonadati</taxon>
        <taxon>Bacteroidota</taxon>
        <taxon>Flavobacteriia</taxon>
        <taxon>Flavobacteriales</taxon>
        <taxon>Flavobacteriaceae</taxon>
        <taxon>Dokdonia</taxon>
    </lineage>
</organism>
<dbReference type="PANTHER" id="PTHR12558:SF13">
    <property type="entry name" value="CELL DIVISION CYCLE PROTEIN 27 HOMOLOG"/>
    <property type="match status" value="1"/>
</dbReference>
<comment type="caution">
    <text evidence="4">The sequence shown here is derived from an EMBL/GenBank/DDBJ whole genome shotgun (WGS) entry which is preliminary data.</text>
</comment>
<proteinExistence type="predicted"/>
<dbReference type="InterPro" id="IPR011990">
    <property type="entry name" value="TPR-like_helical_dom_sf"/>
</dbReference>
<sequence length="1008" mass="114389">MLHRTLAIFATLLLYISTTVAQQTAAFTNDLVKYDKALSLYNSKQYLASQTLFEEVKTESDDRTIKGDCAYYIANAAVRLNQQGADDLMLAFVENYPTSTKRNSAFLDVAQYYFENGKFSYARKWYDRVDESSLTGGALETYYFQNGYALFKNKQYDQSQAYFERVRDSQKYGSQAKYYLGFIAYEGDDYQEADELFDQVEDKEDYKEELAYFKADLNFKLGKFDEAIAEGKKQLPNANPQEKSELNKIIGESLFNQEKYGEALPYLKQYRGKRGKWNNTDYYQLGYAYYKQGDYESAVNEFNKIVDGRNSVAQNAYYHLAESYLKLDKKQEALNAFKNASEMDFDAKIKEDSGLNYAKLSYEVGNAYKPVPSVIADYLTEYPDTPAKAELETLLIDSYITSKNYKEALALLEKSNSFESKEAYQKVAFYRGVELYNEGDYINSKDFFEKSLKEPRDERFVARATYWTAENNYVLGNHSDAIVGYKQYLGNANASSTPEFEDINYNLAYAYFSDKEYESAAAYFEKYTSQNVEDKSRLNDAYLRLGDSRFISSKYWPALEAYNKSIALNIADQDYATFQKSMSYGFIDRNSDKIEGLKNFSSKYPKSSYRDDALYELGNVYVSQSKNADAIAAYDKLVRDVPGSSYVSKALLKKALIYDNNDRSDDALSILKGVAQDYPGTPEALQAVTTAKLIYIDLGRVNEYGQWVSTLDYIDVEDAELDDAAYTQAERQYLENNAAQATRLFEEYLQTYPNGQHALQAHFYLGQLAFAKADYPTTIPHYKFVIAKERSEFTEQALARLGQVYLSQKNYRDAVPVLNRLETEADFPQNVIFAQSNLMKSFYELENYGQSVAYAEKVLGNAKIDNAVKSDAQIIIARSAIKTGDEGRAKTAYAEVQKIATGALAAEALYYEAYFKNKAGDFAGSNTAVQKLARDYSGYKEFGAKGLILMAKNFNGLGDAYQATYILESVIKNFSDYPEIVEEARTELALVKTAAAKTNSSVSPEGGK</sequence>
<name>A0A3M0G7M0_9FLAO</name>
<accession>A0A3M0G7M0</accession>
<dbReference type="PANTHER" id="PTHR12558">
    <property type="entry name" value="CELL DIVISION CYCLE 16,23,27"/>
    <property type="match status" value="1"/>
</dbReference>
<dbReference type="OrthoDB" id="9814448at2"/>
<evidence type="ECO:0000259" key="3">
    <source>
        <dbReference type="Pfam" id="PF09976"/>
    </source>
</evidence>
<dbReference type="AlphaFoldDB" id="A0A3M0G7M0"/>
<feature type="repeat" description="TPR" evidence="1">
    <location>
        <begin position="314"/>
        <end position="347"/>
    </location>
</feature>
<keyword evidence="5" id="KW-1185">Reference proteome</keyword>
<dbReference type="Pfam" id="PF12895">
    <property type="entry name" value="ANAPC3"/>
    <property type="match status" value="1"/>
</dbReference>
<dbReference type="Pfam" id="PF09976">
    <property type="entry name" value="TPR_21"/>
    <property type="match status" value="1"/>
</dbReference>
<feature type="domain" description="Ancillary SecYEG translocon subunit/Cell division coordinator CpoB TPR" evidence="3">
    <location>
        <begin position="715"/>
        <end position="822"/>
    </location>
</feature>
<gene>
    <name evidence="4" type="ORF">EAX61_06555</name>
</gene>
<dbReference type="PROSITE" id="PS50005">
    <property type="entry name" value="TPR"/>
    <property type="match status" value="3"/>
</dbReference>
<dbReference type="InterPro" id="IPR019734">
    <property type="entry name" value="TPR_rpt"/>
</dbReference>
<evidence type="ECO:0000313" key="5">
    <source>
        <dbReference type="Proteomes" id="UP000281985"/>
    </source>
</evidence>
<keyword evidence="1" id="KW-0802">TPR repeat</keyword>
<reference evidence="4 5" key="1">
    <citation type="submission" date="2018-10" db="EMBL/GenBank/DDBJ databases">
        <title>Dokdonia luteus sp. nov., isolated from sea water.</title>
        <authorList>
            <person name="Zhou L.Y."/>
            <person name="Du Z.J."/>
        </authorList>
    </citation>
    <scope>NUCLEOTIDE SEQUENCE [LARGE SCALE GENOMIC DNA]</scope>
    <source>
        <strain evidence="4 5">SH27</strain>
    </source>
</reference>
<protein>
    <recommendedName>
        <fullName evidence="3">Ancillary SecYEG translocon subunit/Cell division coordinator CpoB TPR domain-containing protein</fullName>
    </recommendedName>
</protein>
<keyword evidence="2" id="KW-0732">Signal</keyword>
<evidence type="ECO:0000256" key="1">
    <source>
        <dbReference type="PROSITE-ProRule" id="PRU00339"/>
    </source>
</evidence>
<evidence type="ECO:0000313" key="4">
    <source>
        <dbReference type="EMBL" id="RMB60478.1"/>
    </source>
</evidence>
<dbReference type="EMBL" id="REFV01000005">
    <property type="protein sequence ID" value="RMB60478.1"/>
    <property type="molecule type" value="Genomic_DNA"/>
</dbReference>
<evidence type="ECO:0000256" key="2">
    <source>
        <dbReference type="SAM" id="SignalP"/>
    </source>
</evidence>